<dbReference type="STRING" id="329884.A0A4U0XAN9"/>
<reference evidence="2 3" key="1">
    <citation type="submission" date="2017-03" db="EMBL/GenBank/DDBJ databases">
        <title>Genomes of endolithic fungi from Antarctica.</title>
        <authorList>
            <person name="Coleine C."/>
            <person name="Masonjones S."/>
            <person name="Stajich J.E."/>
        </authorList>
    </citation>
    <scope>NUCLEOTIDE SEQUENCE [LARGE SCALE GENOMIC DNA]</scope>
    <source>
        <strain evidence="2 3">CCFEE 5184</strain>
    </source>
</reference>
<gene>
    <name evidence="2" type="ORF">B0A55_05459</name>
</gene>
<protein>
    <recommendedName>
        <fullName evidence="1">DUF7918 domain-containing protein</fullName>
    </recommendedName>
</protein>
<dbReference type="PANTHER" id="PTHR36223">
    <property type="entry name" value="BETA-LACTAMASE-TYPE TRANSPEPTIDASE FOLD DOMAIN CONTAINING PROTEIN"/>
    <property type="match status" value="1"/>
</dbReference>
<sequence length="305" mass="34127">MAIHPDLPGLEVTVDVGDEDLLEYDDDDEIDHANPPTLVKHVEAVSGAEFGFAFRFDSEVYPFADNSLAIRYFVDGRNEGGLTYQPRQIRQSRRHIIRGTVRGKGNGRVLQAMMFSELSITEDGLPTNLVGSGKLQDLGTFKIKCYKADIERIAPVKQKSRKSKNSKAPAAGVSAMLGASVPCPSSNVPSTTRTVRKGGPLAIFEFRYRSRAALQALRVIPRTSSPVPLEDHPVDELSQEEMRELLLRQKADRAINGEHRVKKEIKRKHDDLVDDSDVEIVEHPRKKTRTSDRHEVEVVDLCFDD</sequence>
<comment type="caution">
    <text evidence="2">The sequence shown here is derived from an EMBL/GenBank/DDBJ whole genome shotgun (WGS) entry which is preliminary data.</text>
</comment>
<dbReference type="OrthoDB" id="3364132at2759"/>
<evidence type="ECO:0000313" key="2">
    <source>
        <dbReference type="EMBL" id="TKA73742.1"/>
    </source>
</evidence>
<organism evidence="2 3">
    <name type="scientific">Friedmanniomyces simplex</name>
    <dbReference type="NCBI Taxonomy" id="329884"/>
    <lineage>
        <taxon>Eukaryota</taxon>
        <taxon>Fungi</taxon>
        <taxon>Dikarya</taxon>
        <taxon>Ascomycota</taxon>
        <taxon>Pezizomycotina</taxon>
        <taxon>Dothideomycetes</taxon>
        <taxon>Dothideomycetidae</taxon>
        <taxon>Mycosphaerellales</taxon>
        <taxon>Teratosphaeriaceae</taxon>
        <taxon>Friedmanniomyces</taxon>
    </lineage>
</organism>
<dbReference type="AlphaFoldDB" id="A0A4U0XAN9"/>
<accession>A0A4U0XAN9</accession>
<proteinExistence type="predicted"/>
<keyword evidence="3" id="KW-1185">Reference proteome</keyword>
<name>A0A4U0XAN9_9PEZI</name>
<dbReference type="Pfam" id="PF25534">
    <property type="entry name" value="DUF7918"/>
    <property type="match status" value="1"/>
</dbReference>
<dbReference type="PANTHER" id="PTHR36223:SF1">
    <property type="entry name" value="TRANSCRIPTION ELONGATION FACTOR EAF N-TERMINAL DOMAIN-CONTAINING PROTEIN"/>
    <property type="match status" value="1"/>
</dbReference>
<dbReference type="EMBL" id="NAJQ01000252">
    <property type="protein sequence ID" value="TKA73742.1"/>
    <property type="molecule type" value="Genomic_DNA"/>
</dbReference>
<dbReference type="Proteomes" id="UP000309340">
    <property type="component" value="Unassembled WGS sequence"/>
</dbReference>
<feature type="domain" description="DUF7918" evidence="1">
    <location>
        <begin position="9"/>
        <end position="223"/>
    </location>
</feature>
<evidence type="ECO:0000313" key="3">
    <source>
        <dbReference type="Proteomes" id="UP000309340"/>
    </source>
</evidence>
<evidence type="ECO:0000259" key="1">
    <source>
        <dbReference type="Pfam" id="PF25534"/>
    </source>
</evidence>
<dbReference type="InterPro" id="IPR057678">
    <property type="entry name" value="DUF7918"/>
</dbReference>